<dbReference type="Gene3D" id="3.30.750.24">
    <property type="entry name" value="STAS domain"/>
    <property type="match status" value="1"/>
</dbReference>
<dbReference type="GO" id="GO:0043856">
    <property type="term" value="F:anti-sigma factor antagonist activity"/>
    <property type="evidence" value="ECO:0007669"/>
    <property type="project" value="InterPro"/>
</dbReference>
<evidence type="ECO:0000259" key="3">
    <source>
        <dbReference type="PROSITE" id="PS50801"/>
    </source>
</evidence>
<dbReference type="NCBIfam" id="TIGR00377">
    <property type="entry name" value="ant_ant_sig"/>
    <property type="match status" value="1"/>
</dbReference>
<evidence type="ECO:0000313" key="4">
    <source>
        <dbReference type="EMBL" id="GIH79117.1"/>
    </source>
</evidence>
<comment type="similarity">
    <text evidence="1 2">Belongs to the anti-sigma-factor antagonist family.</text>
</comment>
<dbReference type="InterPro" id="IPR002645">
    <property type="entry name" value="STAS_dom"/>
</dbReference>
<comment type="caution">
    <text evidence="4">The sequence shown here is derived from an EMBL/GenBank/DDBJ whole genome shotgun (WGS) entry which is preliminary data.</text>
</comment>
<organism evidence="4 5">
    <name type="scientific">Planobispora longispora</name>
    <dbReference type="NCBI Taxonomy" id="28887"/>
    <lineage>
        <taxon>Bacteria</taxon>
        <taxon>Bacillati</taxon>
        <taxon>Actinomycetota</taxon>
        <taxon>Actinomycetes</taxon>
        <taxon>Streptosporangiales</taxon>
        <taxon>Streptosporangiaceae</taxon>
        <taxon>Planobispora</taxon>
    </lineage>
</organism>
<dbReference type="Pfam" id="PF01740">
    <property type="entry name" value="STAS"/>
    <property type="match status" value="1"/>
</dbReference>
<dbReference type="CDD" id="cd07043">
    <property type="entry name" value="STAS_anti-anti-sigma_factors"/>
    <property type="match status" value="1"/>
</dbReference>
<dbReference type="RefSeq" id="WP_203893581.1">
    <property type="nucleotide sequence ID" value="NZ_BOOH01000045.1"/>
</dbReference>
<keyword evidence="5" id="KW-1185">Reference proteome</keyword>
<dbReference type="EMBL" id="BOOH01000045">
    <property type="protein sequence ID" value="GIH79117.1"/>
    <property type="molecule type" value="Genomic_DNA"/>
</dbReference>
<dbReference type="InterPro" id="IPR036513">
    <property type="entry name" value="STAS_dom_sf"/>
</dbReference>
<reference evidence="4 5" key="1">
    <citation type="submission" date="2021-01" db="EMBL/GenBank/DDBJ databases">
        <title>Whole genome shotgun sequence of Planobispora longispora NBRC 13918.</title>
        <authorList>
            <person name="Komaki H."/>
            <person name="Tamura T."/>
        </authorList>
    </citation>
    <scope>NUCLEOTIDE SEQUENCE [LARGE SCALE GENOMIC DNA]</scope>
    <source>
        <strain evidence="4 5">NBRC 13918</strain>
    </source>
</reference>
<dbReference type="Proteomes" id="UP000616724">
    <property type="component" value="Unassembled WGS sequence"/>
</dbReference>
<dbReference type="SUPFAM" id="SSF52091">
    <property type="entry name" value="SpoIIaa-like"/>
    <property type="match status" value="1"/>
</dbReference>
<evidence type="ECO:0000256" key="1">
    <source>
        <dbReference type="ARBA" id="ARBA00009013"/>
    </source>
</evidence>
<sequence>MRFSSRDDAQLSVDLQEQVGGIVIARVHGELAVGSEPLLGAYLEALWERPDLRGLVVDVTEVGFCDSVGLGELIGAYNRCQAQTVAFTLAGVNGMVARLLNVTGLRATFAVFPDAEAATTHLAANPETGR</sequence>
<dbReference type="PROSITE" id="PS50801">
    <property type="entry name" value="STAS"/>
    <property type="match status" value="1"/>
</dbReference>
<evidence type="ECO:0000256" key="2">
    <source>
        <dbReference type="RuleBase" id="RU003749"/>
    </source>
</evidence>
<dbReference type="InterPro" id="IPR003658">
    <property type="entry name" value="Anti-sigma_ant"/>
</dbReference>
<dbReference type="PANTHER" id="PTHR33495:SF2">
    <property type="entry name" value="ANTI-SIGMA FACTOR ANTAGONIST TM_1081-RELATED"/>
    <property type="match status" value="1"/>
</dbReference>
<accession>A0A8J3RNW7</accession>
<gene>
    <name evidence="4" type="ORF">Plo01_55460</name>
</gene>
<name>A0A8J3RNW7_9ACTN</name>
<proteinExistence type="inferred from homology"/>
<dbReference type="AlphaFoldDB" id="A0A8J3RNW7"/>
<dbReference type="PANTHER" id="PTHR33495">
    <property type="entry name" value="ANTI-SIGMA FACTOR ANTAGONIST TM_1081-RELATED-RELATED"/>
    <property type="match status" value="1"/>
</dbReference>
<evidence type="ECO:0000313" key="5">
    <source>
        <dbReference type="Proteomes" id="UP000616724"/>
    </source>
</evidence>
<protein>
    <recommendedName>
        <fullName evidence="2">Anti-sigma factor antagonist</fullName>
    </recommendedName>
</protein>
<feature type="domain" description="STAS" evidence="3">
    <location>
        <begin position="21"/>
        <end position="122"/>
    </location>
</feature>